<sequence>MSKSNSGSQPRHQQQQQQHHRASIPAYAGALHSGPNGTRPHRIAVDPDAGRYVGDWRWWGGDGGGCGQHTSSLAGLGKSTRGAFVPRPRSSMPGEVGWVPAAFGPKPVPPPPRGHQVAMSEFWADLEHRYSYRYLGAWWPDPNQGQGLASSVSGSGSRDENSSGYFNAGQRDDAASPVSSGGK</sequence>
<dbReference type="Proteomes" id="UP000215902">
    <property type="component" value="Unassembled WGS sequence"/>
</dbReference>
<reference evidence="2 3" key="1">
    <citation type="submission" date="2017-06" db="EMBL/GenBank/DDBJ databases">
        <title>A platform for efficient transgenesis in Macrostomum lignano, a flatworm model organism for stem cell research.</title>
        <authorList>
            <person name="Berezikov E."/>
        </authorList>
    </citation>
    <scope>NUCLEOTIDE SEQUENCE [LARGE SCALE GENOMIC DNA]</scope>
    <source>
        <strain evidence="2">DV1</strain>
        <tissue evidence="2">Whole organism</tissue>
    </source>
</reference>
<evidence type="ECO:0000313" key="2">
    <source>
        <dbReference type="EMBL" id="PAA74012.1"/>
    </source>
</evidence>
<evidence type="ECO:0000313" key="3">
    <source>
        <dbReference type="Proteomes" id="UP000215902"/>
    </source>
</evidence>
<dbReference type="EMBL" id="NIVC01000981">
    <property type="protein sequence ID" value="PAA74012.1"/>
    <property type="molecule type" value="Genomic_DNA"/>
</dbReference>
<protein>
    <submittedName>
        <fullName evidence="2">Uncharacterized protein</fullName>
    </submittedName>
</protein>
<feature type="region of interest" description="Disordered" evidence="1">
    <location>
        <begin position="1"/>
        <end position="46"/>
    </location>
</feature>
<feature type="region of interest" description="Disordered" evidence="1">
    <location>
        <begin position="145"/>
        <end position="183"/>
    </location>
</feature>
<name>A0A267FM07_9PLAT</name>
<accession>A0A267FM07</accession>
<organism evidence="2 3">
    <name type="scientific">Macrostomum lignano</name>
    <dbReference type="NCBI Taxonomy" id="282301"/>
    <lineage>
        <taxon>Eukaryota</taxon>
        <taxon>Metazoa</taxon>
        <taxon>Spiralia</taxon>
        <taxon>Lophotrochozoa</taxon>
        <taxon>Platyhelminthes</taxon>
        <taxon>Rhabditophora</taxon>
        <taxon>Macrostomorpha</taxon>
        <taxon>Macrostomida</taxon>
        <taxon>Macrostomidae</taxon>
        <taxon>Macrostomum</taxon>
    </lineage>
</organism>
<proteinExistence type="predicted"/>
<keyword evidence="3" id="KW-1185">Reference proteome</keyword>
<evidence type="ECO:0000256" key="1">
    <source>
        <dbReference type="SAM" id="MobiDB-lite"/>
    </source>
</evidence>
<feature type="compositionally biased region" description="Polar residues" evidence="1">
    <location>
        <begin position="1"/>
        <end position="11"/>
    </location>
</feature>
<dbReference type="AlphaFoldDB" id="A0A267FM07"/>
<comment type="caution">
    <text evidence="2">The sequence shown here is derived from an EMBL/GenBank/DDBJ whole genome shotgun (WGS) entry which is preliminary data.</text>
</comment>
<feature type="compositionally biased region" description="Polar residues" evidence="1">
    <location>
        <begin position="145"/>
        <end position="156"/>
    </location>
</feature>
<dbReference type="OrthoDB" id="6140842at2759"/>
<gene>
    <name evidence="2" type="ORF">BOX15_Mlig024521g2</name>
</gene>